<keyword evidence="6" id="KW-1185">Reference proteome</keyword>
<dbReference type="InterPro" id="IPR016160">
    <property type="entry name" value="Ald_DH_CS_CYS"/>
</dbReference>
<dbReference type="GO" id="GO:0004491">
    <property type="term" value="F:methylmalonate-semialdehyde dehydrogenase (acylating, NAD) activity"/>
    <property type="evidence" value="ECO:0007669"/>
    <property type="project" value="UniProtKB-EC"/>
</dbReference>
<dbReference type="KEGG" id="salx:SALLE_v1c04650"/>
<evidence type="ECO:0000256" key="1">
    <source>
        <dbReference type="ARBA" id="ARBA00013048"/>
    </source>
</evidence>
<dbReference type="PROSITE" id="PS00070">
    <property type="entry name" value="ALDEHYDE_DEHYDR_CYS"/>
    <property type="match status" value="1"/>
</dbReference>
<feature type="domain" description="Aldehyde dehydrogenase" evidence="4">
    <location>
        <begin position="15"/>
        <end position="477"/>
    </location>
</feature>
<sequence>MKEYVIVDNYINGNWVKNKSENYLDLINPATKEKIGKVALSNNEDLKHVVESSKSAFKIWSKFSTPKRVNILINFLQLVKDNKKQLAEIITIENGKPIAESIGEVQRGVESIQHAISVMTLSMGDSLGNIATGVEATSYNYPIGIVAGICPFNFPMMVPCWMFPLAIALGNCFILKPSEKTPQLAKRLAEIFNQAGLPDGVFNILNGGKDAVNAILQNSDIQGISFVGSKKVGEYIYQEGSKNFKRVQSLTGAKNHAIILKDANIDHAVDQILKSAFGSAGERCMACSVVVIEKEIADEFCDKLKNAALEIKIGNGLDENNNLGPVISQESLNNILNYIDFGIKEKAKLILDGRKVIDDSGYFIGPTIFDQVTTEMKIWKDEIFGPLLSIVRVSSLEAAIRISNESQFGNGACLFTDSASAIRTFRENIDAGMLGINLGVPAPIASFPFSGWKDSFYGTSHTNGKDGVAFYTRRKVVTALLNIGKTK</sequence>
<dbReference type="GO" id="GO:0006210">
    <property type="term" value="P:thymine catabolic process"/>
    <property type="evidence" value="ECO:0007669"/>
    <property type="project" value="TreeGrafter"/>
</dbReference>
<dbReference type="SUPFAM" id="SSF53720">
    <property type="entry name" value="ALDH-like"/>
    <property type="match status" value="1"/>
</dbReference>
<evidence type="ECO:0000259" key="4">
    <source>
        <dbReference type="Pfam" id="PF00171"/>
    </source>
</evidence>
<dbReference type="CDD" id="cd07085">
    <property type="entry name" value="ALDH_F6_MMSDH"/>
    <property type="match status" value="1"/>
</dbReference>
<dbReference type="AlphaFoldDB" id="A0A345Z3G0"/>
<dbReference type="PANTHER" id="PTHR43866:SF4">
    <property type="entry name" value="MALONATE-SEMIALDEHYDE DEHYDROGENASE"/>
    <property type="match status" value="1"/>
</dbReference>
<gene>
    <name evidence="5" type="primary">mmsA</name>
    <name evidence="5" type="ORF">SALLE_v1c04650</name>
</gene>
<dbReference type="OrthoDB" id="9762913at2"/>
<keyword evidence="3" id="KW-0520">NAD</keyword>
<dbReference type="Gene3D" id="3.40.605.10">
    <property type="entry name" value="Aldehyde Dehydrogenase, Chain A, domain 1"/>
    <property type="match status" value="1"/>
</dbReference>
<dbReference type="InterPro" id="IPR015590">
    <property type="entry name" value="Aldehyde_DH_dom"/>
</dbReference>
<proteinExistence type="predicted"/>
<name>A0A345Z3G0_9MOLU</name>
<dbReference type="FunFam" id="3.40.309.10:FF:000002">
    <property type="entry name" value="Methylmalonate-semialdehyde dehydrogenase (Acylating)"/>
    <property type="match status" value="1"/>
</dbReference>
<dbReference type="FunFam" id="3.40.605.10:FF:000003">
    <property type="entry name" value="Methylmalonate-semialdehyde dehydrogenase [acylating]"/>
    <property type="match status" value="1"/>
</dbReference>
<dbReference type="GO" id="GO:0006574">
    <property type="term" value="P:L-valine catabolic process"/>
    <property type="evidence" value="ECO:0007669"/>
    <property type="project" value="TreeGrafter"/>
</dbReference>
<evidence type="ECO:0000313" key="6">
    <source>
        <dbReference type="Proteomes" id="UP000254792"/>
    </source>
</evidence>
<evidence type="ECO:0000313" key="5">
    <source>
        <dbReference type="EMBL" id="AXK51139.1"/>
    </source>
</evidence>
<evidence type="ECO:0000256" key="3">
    <source>
        <dbReference type="ARBA" id="ARBA00023027"/>
    </source>
</evidence>
<dbReference type="EMBL" id="CP031376">
    <property type="protein sequence ID" value="AXK51139.1"/>
    <property type="molecule type" value="Genomic_DNA"/>
</dbReference>
<dbReference type="InterPro" id="IPR010061">
    <property type="entry name" value="MeMal-semiAld_DH"/>
</dbReference>
<keyword evidence="2" id="KW-0560">Oxidoreductase</keyword>
<dbReference type="InterPro" id="IPR016162">
    <property type="entry name" value="Ald_DH_N"/>
</dbReference>
<organism evidence="5 6">
    <name type="scientific">Spiroplasma alleghenense</name>
    <dbReference type="NCBI Taxonomy" id="216931"/>
    <lineage>
        <taxon>Bacteria</taxon>
        <taxon>Bacillati</taxon>
        <taxon>Mycoplasmatota</taxon>
        <taxon>Mollicutes</taxon>
        <taxon>Entomoplasmatales</taxon>
        <taxon>Spiroplasmataceae</taxon>
        <taxon>Spiroplasma</taxon>
    </lineage>
</organism>
<dbReference type="InterPro" id="IPR016163">
    <property type="entry name" value="Ald_DH_C"/>
</dbReference>
<dbReference type="Gene3D" id="3.40.309.10">
    <property type="entry name" value="Aldehyde Dehydrogenase, Chain A, domain 2"/>
    <property type="match status" value="1"/>
</dbReference>
<dbReference type="RefSeq" id="WP_115558049.1">
    <property type="nucleotide sequence ID" value="NZ_CP031376.1"/>
</dbReference>
<dbReference type="InterPro" id="IPR016161">
    <property type="entry name" value="Ald_DH/histidinol_DH"/>
</dbReference>
<reference evidence="5 6" key="1">
    <citation type="submission" date="2018-07" db="EMBL/GenBank/DDBJ databases">
        <title>Complete genome sequence of Spiroplasma alleghenense PLHS-1 (ATCC 51752).</title>
        <authorList>
            <person name="Chou L."/>
            <person name="Lee T.-Y."/>
            <person name="Tsai Y.-M."/>
            <person name="Kuo C.-H."/>
        </authorList>
    </citation>
    <scope>NUCLEOTIDE SEQUENCE [LARGE SCALE GENOMIC DNA]</scope>
    <source>
        <strain evidence="5 6">PLHS-1</strain>
    </source>
</reference>
<dbReference type="NCBIfam" id="TIGR01722">
    <property type="entry name" value="MMSDH"/>
    <property type="match status" value="1"/>
</dbReference>
<dbReference type="Pfam" id="PF00171">
    <property type="entry name" value="Aldedh"/>
    <property type="match status" value="1"/>
</dbReference>
<accession>A0A345Z3G0</accession>
<dbReference type="PANTHER" id="PTHR43866">
    <property type="entry name" value="MALONATE-SEMIALDEHYDE DEHYDROGENASE"/>
    <property type="match status" value="1"/>
</dbReference>
<dbReference type="Proteomes" id="UP000254792">
    <property type="component" value="Chromosome"/>
</dbReference>
<dbReference type="EC" id="1.2.1.27" evidence="1"/>
<evidence type="ECO:0000256" key="2">
    <source>
        <dbReference type="ARBA" id="ARBA00023002"/>
    </source>
</evidence>
<protein>
    <recommendedName>
        <fullName evidence="1">methylmalonate-semialdehyde dehydrogenase (CoA acylating)</fullName>
        <ecNumber evidence="1">1.2.1.27</ecNumber>
    </recommendedName>
</protein>